<dbReference type="SMART" id="SM00066">
    <property type="entry name" value="GAL4"/>
    <property type="match status" value="1"/>
</dbReference>
<evidence type="ECO:0000256" key="6">
    <source>
        <dbReference type="ARBA" id="ARBA00023163"/>
    </source>
</evidence>
<dbReference type="OrthoDB" id="2224430at2759"/>
<feature type="region of interest" description="Disordered" evidence="8">
    <location>
        <begin position="618"/>
        <end position="649"/>
    </location>
</feature>
<protein>
    <submittedName>
        <fullName evidence="10">Transcription factor</fullName>
    </submittedName>
</protein>
<dbReference type="PANTHER" id="PTHR47782:SF1">
    <property type="entry name" value="PYRIMIDINE PATHWAY REGULATORY PROTEIN 1"/>
    <property type="match status" value="1"/>
</dbReference>
<proteinExistence type="predicted"/>
<dbReference type="PANTHER" id="PTHR47782">
    <property type="entry name" value="ZN(II)2CYS6 TRANSCRIPTION FACTOR (EUROFUNG)-RELATED"/>
    <property type="match status" value="1"/>
</dbReference>
<keyword evidence="7" id="KW-0539">Nucleus</keyword>
<comment type="caution">
    <text evidence="10">The sequence shown here is derived from an EMBL/GenBank/DDBJ whole genome shotgun (WGS) entry which is preliminary data.</text>
</comment>
<keyword evidence="11" id="KW-1185">Reference proteome</keyword>
<feature type="domain" description="Zn(2)-C6 fungal-type" evidence="9">
    <location>
        <begin position="12"/>
        <end position="42"/>
    </location>
</feature>
<evidence type="ECO:0000313" key="10">
    <source>
        <dbReference type="EMBL" id="OAA60302.1"/>
    </source>
</evidence>
<comment type="subcellular location">
    <subcellularLocation>
        <location evidence="1">Nucleus</location>
    </subcellularLocation>
</comment>
<dbReference type="AlphaFoldDB" id="A0A167T7N5"/>
<evidence type="ECO:0000256" key="4">
    <source>
        <dbReference type="ARBA" id="ARBA00023015"/>
    </source>
</evidence>
<reference evidence="10 11" key="1">
    <citation type="journal article" date="2016" name="Genome Biol. Evol.">
        <title>Divergent and convergent evolution of fungal pathogenicity.</title>
        <authorList>
            <person name="Shang Y."/>
            <person name="Xiao G."/>
            <person name="Zheng P."/>
            <person name="Cen K."/>
            <person name="Zhan S."/>
            <person name="Wang C."/>
        </authorList>
    </citation>
    <scope>NUCLEOTIDE SEQUENCE [LARGE SCALE GENOMIC DNA]</scope>
    <source>
        <strain evidence="10 11">RCEF 264</strain>
    </source>
</reference>
<dbReference type="PROSITE" id="PS50048">
    <property type="entry name" value="ZN2_CY6_FUNGAL_2"/>
    <property type="match status" value="1"/>
</dbReference>
<evidence type="ECO:0000256" key="5">
    <source>
        <dbReference type="ARBA" id="ARBA00023125"/>
    </source>
</evidence>
<feature type="region of interest" description="Disordered" evidence="8">
    <location>
        <begin position="877"/>
        <end position="899"/>
    </location>
</feature>
<accession>A0A167T7N5</accession>
<dbReference type="InterPro" id="IPR036864">
    <property type="entry name" value="Zn2-C6_fun-type_DNA-bd_sf"/>
</dbReference>
<keyword evidence="3" id="KW-0862">Zinc</keyword>
<evidence type="ECO:0000256" key="8">
    <source>
        <dbReference type="SAM" id="MobiDB-lite"/>
    </source>
</evidence>
<evidence type="ECO:0000256" key="1">
    <source>
        <dbReference type="ARBA" id="ARBA00004123"/>
    </source>
</evidence>
<dbReference type="GO" id="GO:0043565">
    <property type="term" value="F:sequence-specific DNA binding"/>
    <property type="evidence" value="ECO:0007669"/>
    <property type="project" value="TreeGrafter"/>
</dbReference>
<evidence type="ECO:0000256" key="7">
    <source>
        <dbReference type="ARBA" id="ARBA00023242"/>
    </source>
</evidence>
<dbReference type="GO" id="GO:0045944">
    <property type="term" value="P:positive regulation of transcription by RNA polymerase II"/>
    <property type="evidence" value="ECO:0007669"/>
    <property type="project" value="TreeGrafter"/>
</dbReference>
<feature type="compositionally biased region" description="Low complexity" evidence="8">
    <location>
        <begin position="886"/>
        <end position="899"/>
    </location>
</feature>
<dbReference type="GO" id="GO:0008270">
    <property type="term" value="F:zinc ion binding"/>
    <property type="evidence" value="ECO:0007669"/>
    <property type="project" value="InterPro"/>
</dbReference>
<name>A0A167T7N5_9HYPO</name>
<dbReference type="GO" id="GO:0006351">
    <property type="term" value="P:DNA-templated transcription"/>
    <property type="evidence" value="ECO:0007669"/>
    <property type="project" value="InterPro"/>
</dbReference>
<feature type="region of interest" description="Disordered" evidence="8">
    <location>
        <begin position="89"/>
        <end position="116"/>
    </location>
</feature>
<feature type="compositionally biased region" description="Low complexity" evidence="8">
    <location>
        <begin position="142"/>
        <end position="158"/>
    </location>
</feature>
<dbReference type="CDD" id="cd12148">
    <property type="entry name" value="fungal_TF_MHR"/>
    <property type="match status" value="1"/>
</dbReference>
<dbReference type="Proteomes" id="UP000076874">
    <property type="component" value="Unassembled WGS sequence"/>
</dbReference>
<dbReference type="InterPro" id="IPR052202">
    <property type="entry name" value="Yeast_MetPath_Reg"/>
</dbReference>
<dbReference type="Pfam" id="PF04082">
    <property type="entry name" value="Fungal_trans"/>
    <property type="match status" value="1"/>
</dbReference>
<gene>
    <name evidence="10" type="ORF">SPI_05426</name>
</gene>
<feature type="compositionally biased region" description="Low complexity" evidence="8">
    <location>
        <begin position="636"/>
        <end position="649"/>
    </location>
</feature>
<dbReference type="Pfam" id="PF00172">
    <property type="entry name" value="Zn_clus"/>
    <property type="match status" value="1"/>
</dbReference>
<dbReference type="GO" id="GO:0005634">
    <property type="term" value="C:nucleus"/>
    <property type="evidence" value="ECO:0007669"/>
    <property type="project" value="UniProtKB-SubCell"/>
</dbReference>
<evidence type="ECO:0000259" key="9">
    <source>
        <dbReference type="PROSITE" id="PS50048"/>
    </source>
</evidence>
<dbReference type="SMART" id="SM00906">
    <property type="entry name" value="Fungal_trans"/>
    <property type="match status" value="1"/>
</dbReference>
<dbReference type="STRING" id="1081102.A0A167T7N5"/>
<dbReference type="PROSITE" id="PS00463">
    <property type="entry name" value="ZN2_CY6_FUNGAL_1"/>
    <property type="match status" value="1"/>
</dbReference>
<sequence>MTETNPKKVRSACQRCRLRRVKCDGSIPACGNCARAGTQCVDVDSHNTDQLIPRSFLVNGPARIRWLEDVIRTHLPSFDLAQGPQVDALPFSEGSLRSSPEDAHLPKSLSPTAGTTPLRASAAPFAASSASATAAATATAPVATSGLPSGSAAAPAATEHTPKRPASQFSADADDRPLRDEVRSVAIDLRLLSLNADSRQKHYLGSSSGMVFTRIIGADEPTDTATSYPSTSTSRLATPAPTYAASCNGAAASARMRPNGTYDQRGANGDSSGGPTVQPHHTMPPPRPGIRPASSRSRGARLQQRAERQNLQVLHRHLQRDLPSKEETYSLLEVFFSELHMHHPIMHAPSVLKAVEALYDCADLGPSAALGRNGWPESVKPFSYNGEWGLDADHTEHTEATEGATETTPISIYTAAAHVFMVLNLAATSRTRDNDFNMSPTRLYRAAMACASECFSTISLPSLQCLLLLTVRALVMPAEVNIWTLVHVSMAHCIDLGIHREAIVVGRGGGPVAAHVRRTVFYTAYTLERSVAAIQGRPLGVRDESFDVALPEANAPVTSGSAAGPSSAWAEDDDDAAAVIISLAAQSLPYSVHDFKFYRIISRIKNALYLLPHVSDTAPVSTQPPPATAEGERLSSDASSAPPPEDLSSSWWAQRPLQCQQTLRKQLEDWRAAIPSVVEAMTPATPEKAARLHLKLELRYHQGMVLLHQPSQAIRQPSPEALGACFVHAAERVRGYDTLYSQDSLYLSWRTVQGILSSGTIMIACFWAAMAYPGAVVLPSTSSSPNTMHSTSLLSSSAPENAAAYGSGSVLHYNDLAKDLRTCSGLLSASGAWWPSAKRGKDAFERMVDQTLRRHAQLMQSGFGTGEGTDGRVAKMPRLSNHGQPGPALSLSPMPSSSSVVGGLMMDEDNSRDNDTYMALNALADLREKQQPQQHHTQQHQQPHQNHDSMYNMDMLQIAPSMESLMGSLEQGDPNWDLFGSVPVLNWFDASIGQ</sequence>
<keyword evidence="5" id="KW-0238">DNA-binding</keyword>
<dbReference type="Gene3D" id="4.10.240.10">
    <property type="entry name" value="Zn(2)-C6 fungal-type DNA-binding domain"/>
    <property type="match status" value="1"/>
</dbReference>
<keyword evidence="2" id="KW-0479">Metal-binding</keyword>
<feature type="region of interest" description="Disordered" evidence="8">
    <location>
        <begin position="254"/>
        <end position="305"/>
    </location>
</feature>
<dbReference type="InterPro" id="IPR007219">
    <property type="entry name" value="XnlR_reg_dom"/>
</dbReference>
<keyword evidence="4" id="KW-0805">Transcription regulation</keyword>
<dbReference type="SUPFAM" id="SSF57701">
    <property type="entry name" value="Zn2/Cys6 DNA-binding domain"/>
    <property type="match status" value="1"/>
</dbReference>
<organism evidence="10 11">
    <name type="scientific">Niveomyces insectorum RCEF 264</name>
    <dbReference type="NCBI Taxonomy" id="1081102"/>
    <lineage>
        <taxon>Eukaryota</taxon>
        <taxon>Fungi</taxon>
        <taxon>Dikarya</taxon>
        <taxon>Ascomycota</taxon>
        <taxon>Pezizomycotina</taxon>
        <taxon>Sordariomycetes</taxon>
        <taxon>Hypocreomycetidae</taxon>
        <taxon>Hypocreales</taxon>
        <taxon>Cordycipitaceae</taxon>
        <taxon>Niveomyces</taxon>
    </lineage>
</organism>
<evidence type="ECO:0000256" key="3">
    <source>
        <dbReference type="ARBA" id="ARBA00022833"/>
    </source>
</evidence>
<evidence type="ECO:0000313" key="11">
    <source>
        <dbReference type="Proteomes" id="UP000076874"/>
    </source>
</evidence>
<dbReference type="GO" id="GO:0000981">
    <property type="term" value="F:DNA-binding transcription factor activity, RNA polymerase II-specific"/>
    <property type="evidence" value="ECO:0007669"/>
    <property type="project" value="InterPro"/>
</dbReference>
<keyword evidence="6" id="KW-0804">Transcription</keyword>
<dbReference type="EMBL" id="AZHD01000009">
    <property type="protein sequence ID" value="OAA60302.1"/>
    <property type="molecule type" value="Genomic_DNA"/>
</dbReference>
<dbReference type="CDD" id="cd00067">
    <property type="entry name" value="GAL4"/>
    <property type="match status" value="1"/>
</dbReference>
<dbReference type="InterPro" id="IPR001138">
    <property type="entry name" value="Zn2Cys6_DnaBD"/>
</dbReference>
<feature type="region of interest" description="Disordered" evidence="8">
    <location>
        <begin position="142"/>
        <end position="177"/>
    </location>
</feature>
<evidence type="ECO:0000256" key="2">
    <source>
        <dbReference type="ARBA" id="ARBA00022723"/>
    </source>
</evidence>